<dbReference type="EMBL" id="NAFK01000101">
    <property type="protein sequence ID" value="OSJ35817.1"/>
    <property type="molecule type" value="Genomic_DNA"/>
</dbReference>
<dbReference type="Gene3D" id="3.90.550.10">
    <property type="entry name" value="Spore Coat Polysaccharide Biosynthesis Protein SpsA, Chain A"/>
    <property type="match status" value="1"/>
</dbReference>
<accession>A0ABX3XCC3</accession>
<keyword evidence="2" id="KW-1185">Reference proteome</keyword>
<evidence type="ECO:0000313" key="2">
    <source>
        <dbReference type="Proteomes" id="UP000193884"/>
    </source>
</evidence>
<name>A0ABX3XCC3_9BRAD</name>
<sequence>MSLLATISTAAVASYAFLSSVHKSAQALYALRSDAPLPPYDRVDADALPSVDVIVPCFNEDPRTLAACLKSIASQDYPG</sequence>
<feature type="non-terminal residue" evidence="1">
    <location>
        <position position="79"/>
    </location>
</feature>
<dbReference type="SUPFAM" id="SSF53448">
    <property type="entry name" value="Nucleotide-diphospho-sugar transferases"/>
    <property type="match status" value="1"/>
</dbReference>
<dbReference type="GO" id="GO:0016740">
    <property type="term" value="F:transferase activity"/>
    <property type="evidence" value="ECO:0007669"/>
    <property type="project" value="UniProtKB-KW"/>
</dbReference>
<protein>
    <submittedName>
        <fullName evidence="1">Glycosyl transferase</fullName>
    </submittedName>
</protein>
<comment type="caution">
    <text evidence="1">The sequence shown here is derived from an EMBL/GenBank/DDBJ whole genome shotgun (WGS) entry which is preliminary data.</text>
</comment>
<organism evidence="1 2">
    <name type="scientific">Bradyrhizobium canariense</name>
    <dbReference type="NCBI Taxonomy" id="255045"/>
    <lineage>
        <taxon>Bacteria</taxon>
        <taxon>Pseudomonadati</taxon>
        <taxon>Pseudomonadota</taxon>
        <taxon>Alphaproteobacteria</taxon>
        <taxon>Hyphomicrobiales</taxon>
        <taxon>Nitrobacteraceae</taxon>
        <taxon>Bradyrhizobium</taxon>
    </lineage>
</organism>
<dbReference type="InterPro" id="IPR029044">
    <property type="entry name" value="Nucleotide-diphossugar_trans"/>
</dbReference>
<evidence type="ECO:0000313" key="1">
    <source>
        <dbReference type="EMBL" id="OSJ35817.1"/>
    </source>
</evidence>
<reference evidence="1 2" key="1">
    <citation type="submission" date="2017-03" db="EMBL/GenBank/DDBJ databases">
        <title>Whole genome sequences of fourteen strains of Bradyrhizobium canariense and one strain of Bradyrhizobium japonicum isolated from Lupinus (Papilionoideae: Genisteae) species in Algeria.</title>
        <authorList>
            <person name="Crovadore J."/>
            <person name="Chekireb D."/>
            <person name="Brachmann A."/>
            <person name="Chablais R."/>
            <person name="Cochard B."/>
            <person name="Lefort F."/>
        </authorList>
    </citation>
    <scope>NUCLEOTIDE SEQUENCE [LARGE SCALE GENOMIC DNA]</scope>
    <source>
        <strain evidence="1 2">UBMAN05</strain>
    </source>
</reference>
<dbReference type="Proteomes" id="UP000193884">
    <property type="component" value="Unassembled WGS sequence"/>
</dbReference>
<proteinExistence type="predicted"/>
<keyword evidence="1" id="KW-0808">Transferase</keyword>
<gene>
    <name evidence="1" type="ORF">BST63_01295</name>
</gene>